<keyword evidence="3 5" id="KW-0863">Zinc-finger</keyword>
<dbReference type="SUPFAM" id="SSF57667">
    <property type="entry name" value="beta-beta-alpha zinc fingers"/>
    <property type="match status" value="2"/>
</dbReference>
<dbReference type="InterPro" id="IPR036236">
    <property type="entry name" value="Znf_C2H2_sf"/>
</dbReference>
<dbReference type="SMART" id="SM00355">
    <property type="entry name" value="ZnF_C2H2"/>
    <property type="match status" value="2"/>
</dbReference>
<dbReference type="FunFam" id="3.30.160.60:FF:000624">
    <property type="entry name" value="zinc finger protein 697"/>
    <property type="match status" value="1"/>
</dbReference>
<evidence type="ECO:0000256" key="2">
    <source>
        <dbReference type="ARBA" id="ARBA00022737"/>
    </source>
</evidence>
<keyword evidence="8" id="KW-1185">Reference proteome</keyword>
<reference evidence="9" key="2">
    <citation type="submission" date="2019-09" db="UniProtKB">
        <authorList>
            <consortium name="WormBaseParasite"/>
        </authorList>
    </citation>
    <scope>IDENTIFICATION</scope>
</reference>
<dbReference type="GO" id="GO:0008270">
    <property type="term" value="F:zinc ion binding"/>
    <property type="evidence" value="ECO:0007669"/>
    <property type="project" value="UniProtKB-KW"/>
</dbReference>
<dbReference type="Pfam" id="PF00096">
    <property type="entry name" value="zf-C2H2"/>
    <property type="match status" value="2"/>
</dbReference>
<keyword evidence="4" id="KW-0862">Zinc</keyword>
<feature type="domain" description="C2H2-type" evidence="6">
    <location>
        <begin position="184"/>
        <end position="212"/>
    </location>
</feature>
<protein>
    <submittedName>
        <fullName evidence="9">C2H2-type domain-containing protein</fullName>
    </submittedName>
</protein>
<sequence>MGGCCTFKPANNACLHLADIANPFGLFHYFSELLEFTRSTCRSQASKASMRSLLVSILFLAVCFSRAGGIQSGSPVHVCSVPNCGKTYKKTSHLKAHLRWGDCTSGPDHSNVTGGSVARSSLAPISFRSAMLCESCGVLPMRLRICAVDVKALVASERGLLACSSALKWMFQRHLRAHTGERRHSCSSCGKTFARSDHLKQHQATQHAADRRAA</sequence>
<dbReference type="InterPro" id="IPR013087">
    <property type="entry name" value="Znf_C2H2_type"/>
</dbReference>
<evidence type="ECO:0000256" key="3">
    <source>
        <dbReference type="ARBA" id="ARBA00022771"/>
    </source>
</evidence>
<dbReference type="PROSITE" id="PS00028">
    <property type="entry name" value="ZINC_FINGER_C2H2_1"/>
    <property type="match status" value="1"/>
</dbReference>
<dbReference type="Gene3D" id="3.30.160.60">
    <property type="entry name" value="Classic Zinc Finger"/>
    <property type="match status" value="2"/>
</dbReference>
<keyword evidence="2" id="KW-0677">Repeat</keyword>
<accession>A0A3P7X7H9</accession>
<dbReference type="EMBL" id="UZAH01025717">
    <property type="protein sequence ID" value="VDO69276.1"/>
    <property type="molecule type" value="Genomic_DNA"/>
</dbReference>
<dbReference type="PANTHER" id="PTHR23235">
    <property type="entry name" value="KRUEPPEL-LIKE TRANSCRIPTION FACTOR"/>
    <property type="match status" value="1"/>
</dbReference>
<proteinExistence type="predicted"/>
<accession>A0A183FIG0</accession>
<evidence type="ECO:0000256" key="5">
    <source>
        <dbReference type="PROSITE-ProRule" id="PRU00042"/>
    </source>
</evidence>
<dbReference type="Proteomes" id="UP000050761">
    <property type="component" value="Unassembled WGS sequence"/>
</dbReference>
<dbReference type="PANTHER" id="PTHR23235:SF177">
    <property type="entry name" value="C2H2-TYPE DOMAIN-CONTAINING PROTEIN"/>
    <property type="match status" value="1"/>
</dbReference>
<dbReference type="WBParaSite" id="HPBE_0000668001-mRNA-1">
    <property type="protein sequence ID" value="HPBE_0000668001-mRNA-1"/>
    <property type="gene ID" value="HPBE_0000668001"/>
</dbReference>
<feature type="domain" description="C2H2-type" evidence="6">
    <location>
        <begin position="77"/>
        <end position="107"/>
    </location>
</feature>
<dbReference type="GO" id="GO:0000978">
    <property type="term" value="F:RNA polymerase II cis-regulatory region sequence-specific DNA binding"/>
    <property type="evidence" value="ECO:0007669"/>
    <property type="project" value="TreeGrafter"/>
</dbReference>
<evidence type="ECO:0000259" key="6">
    <source>
        <dbReference type="PROSITE" id="PS50157"/>
    </source>
</evidence>
<keyword evidence="1" id="KW-0479">Metal-binding</keyword>
<evidence type="ECO:0000313" key="7">
    <source>
        <dbReference type="EMBL" id="VDO69276.1"/>
    </source>
</evidence>
<reference evidence="7 8" key="1">
    <citation type="submission" date="2018-11" db="EMBL/GenBank/DDBJ databases">
        <authorList>
            <consortium name="Pathogen Informatics"/>
        </authorList>
    </citation>
    <scope>NUCLEOTIDE SEQUENCE [LARGE SCALE GENOMIC DNA]</scope>
</reference>
<dbReference type="GO" id="GO:0000981">
    <property type="term" value="F:DNA-binding transcription factor activity, RNA polymerase II-specific"/>
    <property type="evidence" value="ECO:0007669"/>
    <property type="project" value="TreeGrafter"/>
</dbReference>
<organism evidence="8 9">
    <name type="scientific">Heligmosomoides polygyrus</name>
    <name type="common">Parasitic roundworm</name>
    <dbReference type="NCBI Taxonomy" id="6339"/>
    <lineage>
        <taxon>Eukaryota</taxon>
        <taxon>Metazoa</taxon>
        <taxon>Ecdysozoa</taxon>
        <taxon>Nematoda</taxon>
        <taxon>Chromadorea</taxon>
        <taxon>Rhabditida</taxon>
        <taxon>Rhabditina</taxon>
        <taxon>Rhabditomorpha</taxon>
        <taxon>Strongyloidea</taxon>
        <taxon>Heligmosomidae</taxon>
        <taxon>Heligmosomoides</taxon>
    </lineage>
</organism>
<dbReference type="AlphaFoldDB" id="A0A183FIG0"/>
<dbReference type="PROSITE" id="PS50157">
    <property type="entry name" value="ZINC_FINGER_C2H2_2"/>
    <property type="match status" value="2"/>
</dbReference>
<gene>
    <name evidence="7" type="ORF">HPBE_LOCUS6681</name>
</gene>
<evidence type="ECO:0000256" key="4">
    <source>
        <dbReference type="ARBA" id="ARBA00022833"/>
    </source>
</evidence>
<name>A0A183FIG0_HELPZ</name>
<evidence type="ECO:0000256" key="1">
    <source>
        <dbReference type="ARBA" id="ARBA00022723"/>
    </source>
</evidence>
<evidence type="ECO:0000313" key="8">
    <source>
        <dbReference type="Proteomes" id="UP000050761"/>
    </source>
</evidence>
<evidence type="ECO:0000313" key="9">
    <source>
        <dbReference type="WBParaSite" id="HPBE_0000668001-mRNA-1"/>
    </source>
</evidence>
<dbReference type="OrthoDB" id="6365676at2759"/>